<feature type="transmembrane region" description="Helical" evidence="8">
    <location>
        <begin position="303"/>
        <end position="336"/>
    </location>
</feature>
<feature type="transmembrane region" description="Helical" evidence="8">
    <location>
        <begin position="72"/>
        <end position="95"/>
    </location>
</feature>
<feature type="transmembrane region" description="Helical" evidence="8">
    <location>
        <begin position="116"/>
        <end position="140"/>
    </location>
</feature>
<feature type="transmembrane region" description="Helical" evidence="8">
    <location>
        <begin position="411"/>
        <end position="432"/>
    </location>
</feature>
<evidence type="ECO:0000256" key="8">
    <source>
        <dbReference type="SAM" id="Phobius"/>
    </source>
</evidence>
<feature type="transmembrane region" description="Helical" evidence="8">
    <location>
        <begin position="6"/>
        <end position="23"/>
    </location>
</feature>
<proteinExistence type="inferred from homology"/>
<evidence type="ECO:0000256" key="1">
    <source>
        <dbReference type="ARBA" id="ARBA00004141"/>
    </source>
</evidence>
<evidence type="ECO:0000256" key="3">
    <source>
        <dbReference type="ARBA" id="ARBA00022448"/>
    </source>
</evidence>
<feature type="transmembrane region" description="Helical" evidence="8">
    <location>
        <begin position="438"/>
        <end position="456"/>
    </location>
</feature>
<feature type="transmembrane region" description="Helical" evidence="8">
    <location>
        <begin position="217"/>
        <end position="238"/>
    </location>
</feature>
<dbReference type="PANTHER" id="PTHR48086:SF7">
    <property type="entry name" value="SODIUM-SOLUTE SYMPORTER-RELATED"/>
    <property type="match status" value="1"/>
</dbReference>
<name>A0ABV5DFB8_9ACTN</name>
<dbReference type="EMBL" id="JAYMRR010000009">
    <property type="protein sequence ID" value="MFB8750757.1"/>
    <property type="molecule type" value="Genomic_DNA"/>
</dbReference>
<dbReference type="InterPro" id="IPR001734">
    <property type="entry name" value="Na/solute_symporter"/>
</dbReference>
<feature type="transmembrane region" description="Helical" evidence="8">
    <location>
        <begin position="357"/>
        <end position="376"/>
    </location>
</feature>
<keyword evidence="5 8" id="KW-1133">Transmembrane helix</keyword>
<evidence type="ECO:0000256" key="6">
    <source>
        <dbReference type="ARBA" id="ARBA00023136"/>
    </source>
</evidence>
<evidence type="ECO:0000313" key="9">
    <source>
        <dbReference type="EMBL" id="MFB8750757.1"/>
    </source>
</evidence>
<comment type="caution">
    <text evidence="9">The sequence shown here is derived from an EMBL/GenBank/DDBJ whole genome shotgun (WGS) entry which is preliminary data.</text>
</comment>
<protein>
    <submittedName>
        <fullName evidence="9">Sodium:solute symporter</fullName>
    </submittedName>
</protein>
<sequence>MAVDYIVIVVYLAGMLAMGWWGMRRAKSKSEFLVAGRRLGPAMYSGTMAAIVLGGASTIGGVGLGYQYGFSGAWMVVTIGLGLLALSVFFSARIARLKVYTVSEMLDLRYGGKAGVISGVVMWAYTLMLAVTSTIAYATIFDVLFDVNRTLAIILGGSIVVAYSTLGGMWSITLTDMVQFVVKTIGVLLLLLPIAVVKAGGFSEMKAQLPTEYFDPLGVGGETIFTYVLIYTFGMLIGQDIWQRVFTAGSDRTAKWGGTIAGTYCLVYAVAGAVIGTAAKVLYPKLASPDDAFATIVKDELPMGVRGLVLAAALAAVMSTSSGALIACATVANNDIWSRLRGALRKPREGGHDEVKGNRVFILAMGGLVVVIAIALNDVVEALTVAYNLLVGGLLVPILGGLLWKRGTAQGALAAVAVGGLTVVGLMAGFGVLANEPIYYGLLASLAVYVAVSLATRPTDEAILAAWRERLAGRSPESPSEPPVPAPQ</sequence>
<evidence type="ECO:0000256" key="7">
    <source>
        <dbReference type="RuleBase" id="RU362091"/>
    </source>
</evidence>
<dbReference type="Pfam" id="PF00474">
    <property type="entry name" value="SSF"/>
    <property type="match status" value="1"/>
</dbReference>
<evidence type="ECO:0000256" key="5">
    <source>
        <dbReference type="ARBA" id="ARBA00022989"/>
    </source>
</evidence>
<accession>A0ABV5DFB8</accession>
<dbReference type="PROSITE" id="PS50283">
    <property type="entry name" value="NA_SOLUT_SYMP_3"/>
    <property type="match status" value="1"/>
</dbReference>
<feature type="transmembrane region" description="Helical" evidence="8">
    <location>
        <begin position="382"/>
        <end position="404"/>
    </location>
</feature>
<feature type="transmembrane region" description="Helical" evidence="8">
    <location>
        <begin position="259"/>
        <end position="283"/>
    </location>
</feature>
<keyword evidence="10" id="KW-1185">Reference proteome</keyword>
<evidence type="ECO:0000313" key="10">
    <source>
        <dbReference type="Proteomes" id="UP001585018"/>
    </source>
</evidence>
<reference evidence="9 10" key="1">
    <citation type="submission" date="2024-01" db="EMBL/GenBank/DDBJ databases">
        <title>Genome mining of biosynthetic gene clusters to explore secondary metabolites of Streptomyces sp.</title>
        <authorList>
            <person name="Baig A."/>
            <person name="Ajitkumar Shintre N."/>
            <person name="Kumar H."/>
            <person name="Anbarasu A."/>
            <person name="Ramaiah S."/>
        </authorList>
    </citation>
    <scope>NUCLEOTIDE SEQUENCE [LARGE SCALE GENOMIC DNA]</scope>
    <source>
        <strain evidence="9 10">A03</strain>
    </source>
</reference>
<feature type="transmembrane region" description="Helical" evidence="8">
    <location>
        <begin position="44"/>
        <end position="66"/>
    </location>
</feature>
<comment type="subcellular location">
    <subcellularLocation>
        <location evidence="1">Membrane</location>
        <topology evidence="1">Multi-pass membrane protein</topology>
    </subcellularLocation>
</comment>
<dbReference type="CDD" id="cd11479">
    <property type="entry name" value="SLC5sbd_u3"/>
    <property type="match status" value="1"/>
</dbReference>
<dbReference type="RefSeq" id="WP_376719152.1">
    <property type="nucleotide sequence ID" value="NZ_CBDRAY010000012.1"/>
</dbReference>
<dbReference type="InterPro" id="IPR038377">
    <property type="entry name" value="Na/Glc_symporter_sf"/>
</dbReference>
<dbReference type="PANTHER" id="PTHR48086">
    <property type="entry name" value="SODIUM/PROLINE SYMPORTER-RELATED"/>
    <property type="match status" value="1"/>
</dbReference>
<dbReference type="Gene3D" id="1.20.1730.10">
    <property type="entry name" value="Sodium/glucose cotransporter"/>
    <property type="match status" value="1"/>
</dbReference>
<feature type="transmembrane region" description="Helical" evidence="8">
    <location>
        <begin position="180"/>
        <end position="197"/>
    </location>
</feature>
<keyword evidence="3" id="KW-0813">Transport</keyword>
<evidence type="ECO:0000256" key="2">
    <source>
        <dbReference type="ARBA" id="ARBA00006434"/>
    </source>
</evidence>
<comment type="similarity">
    <text evidence="2 7">Belongs to the sodium:solute symporter (SSF) (TC 2.A.21) family.</text>
</comment>
<dbReference type="Proteomes" id="UP001585018">
    <property type="component" value="Unassembled WGS sequence"/>
</dbReference>
<gene>
    <name evidence="9" type="ORF">VSS30_18310</name>
</gene>
<keyword evidence="4 8" id="KW-0812">Transmembrane</keyword>
<keyword evidence="6 8" id="KW-0472">Membrane</keyword>
<evidence type="ECO:0000256" key="4">
    <source>
        <dbReference type="ARBA" id="ARBA00022692"/>
    </source>
</evidence>
<feature type="transmembrane region" description="Helical" evidence="8">
    <location>
        <begin position="152"/>
        <end position="173"/>
    </location>
</feature>
<dbReference type="InterPro" id="IPR050277">
    <property type="entry name" value="Sodium:Solute_Symporter"/>
</dbReference>
<organism evidence="9 10">
    <name type="scientific">Streptomyces parvulus</name>
    <dbReference type="NCBI Taxonomy" id="146923"/>
    <lineage>
        <taxon>Bacteria</taxon>
        <taxon>Bacillati</taxon>
        <taxon>Actinomycetota</taxon>
        <taxon>Actinomycetes</taxon>
        <taxon>Kitasatosporales</taxon>
        <taxon>Streptomycetaceae</taxon>
        <taxon>Streptomyces</taxon>
    </lineage>
</organism>